<dbReference type="Gene3D" id="3.30.1240.10">
    <property type="match status" value="1"/>
</dbReference>
<dbReference type="EMBL" id="CP037939">
    <property type="protein sequence ID" value="QBR46800.1"/>
    <property type="molecule type" value="Genomic_DNA"/>
</dbReference>
<dbReference type="GO" id="GO:0016787">
    <property type="term" value="F:hydrolase activity"/>
    <property type="evidence" value="ECO:0007669"/>
    <property type="project" value="UniProtKB-KW"/>
</dbReference>
<dbReference type="NCBIfam" id="TIGR00099">
    <property type="entry name" value="Cof-subfamily"/>
    <property type="match status" value="1"/>
</dbReference>
<reference evidence="1 2" key="1">
    <citation type="submission" date="2019-03" db="EMBL/GenBank/DDBJ databases">
        <title>Complete Genome Sequence of Leuconostoc kimchii strain NKJ218 Isolated from Homemade Kimchi.</title>
        <authorList>
            <person name="Jung J.Y."/>
            <person name="Jin H.M."/>
            <person name="Jung J.-W."/>
            <person name="Lee S.-Y."/>
            <person name="Ryu B.-G."/>
            <person name="Han S.-S."/>
            <person name="Kang H.K."/>
            <person name="Choi H.W."/>
            <person name="Chung E.J."/>
            <person name="Choi K.-M."/>
        </authorList>
    </citation>
    <scope>NUCLEOTIDE SEQUENCE [LARGE SCALE GENOMIC DNA]</scope>
    <source>
        <strain evidence="1 2">NKJ218</strain>
    </source>
</reference>
<evidence type="ECO:0000313" key="2">
    <source>
        <dbReference type="Proteomes" id="UP000295756"/>
    </source>
</evidence>
<dbReference type="InterPro" id="IPR036412">
    <property type="entry name" value="HAD-like_sf"/>
</dbReference>
<dbReference type="RefSeq" id="WP_013102881.1">
    <property type="nucleotide sequence ID" value="NZ_CP037939.1"/>
</dbReference>
<dbReference type="PANTHER" id="PTHR10000">
    <property type="entry name" value="PHOSPHOSERINE PHOSPHATASE"/>
    <property type="match status" value="1"/>
</dbReference>
<evidence type="ECO:0000313" key="1">
    <source>
        <dbReference type="EMBL" id="QBR46800.1"/>
    </source>
</evidence>
<sequence length="269" mass="29832">MTNIQLIATDLDGTFLSNDKSFDRALFRTVLKILAHNKIQFVIATGVHQERINRLLSDFLDVGLSFVTNNGARVTTSEGEVIFEKTLSLDTLKTVQKLLTTFPVKPSRGLVYSTDDTAYVPREYADVMTADRRQYFKKVIVFDDVSEINDPIFKVTMNWHNFDETQFYDVARQQLGHHVHVTETGTGAVDIVPAGVNKAVGLKMLADHMGISMTNIAAFGDGANDLEMLLAVGHPFLMPTAHINGPFEPVIADNDHAGVLKTILKIINN</sequence>
<protein>
    <submittedName>
        <fullName evidence="1">Cof-type HAD-IIB family hydrolase</fullName>
    </submittedName>
</protein>
<organism evidence="1 2">
    <name type="scientific">Leuconostoc kimchii</name>
    <dbReference type="NCBI Taxonomy" id="136609"/>
    <lineage>
        <taxon>Bacteria</taxon>
        <taxon>Bacillati</taxon>
        <taxon>Bacillota</taxon>
        <taxon>Bacilli</taxon>
        <taxon>Lactobacillales</taxon>
        <taxon>Lactobacillaceae</taxon>
        <taxon>Leuconostoc</taxon>
    </lineage>
</organism>
<dbReference type="PANTHER" id="PTHR10000:SF53">
    <property type="entry name" value="5-AMINO-6-(5-PHOSPHO-D-RIBITYLAMINO)URACIL PHOSPHATASE YBJI-RELATED"/>
    <property type="match status" value="1"/>
</dbReference>
<dbReference type="Proteomes" id="UP000295756">
    <property type="component" value="Chromosome"/>
</dbReference>
<keyword evidence="2" id="KW-1185">Reference proteome</keyword>
<name>A0ABX5SHH4_9LACO</name>
<dbReference type="SUPFAM" id="SSF56784">
    <property type="entry name" value="HAD-like"/>
    <property type="match status" value="1"/>
</dbReference>
<dbReference type="Pfam" id="PF08282">
    <property type="entry name" value="Hydrolase_3"/>
    <property type="match status" value="1"/>
</dbReference>
<proteinExistence type="predicted"/>
<dbReference type="InterPro" id="IPR023214">
    <property type="entry name" value="HAD_sf"/>
</dbReference>
<accession>A0ABX5SHH4</accession>
<dbReference type="InterPro" id="IPR006379">
    <property type="entry name" value="HAD-SF_hydro_IIB"/>
</dbReference>
<keyword evidence="1" id="KW-0378">Hydrolase</keyword>
<gene>
    <name evidence="1" type="ORF">EW139_01125</name>
</gene>
<dbReference type="InterPro" id="IPR000150">
    <property type="entry name" value="Cof"/>
</dbReference>
<dbReference type="Gene3D" id="3.40.50.1000">
    <property type="entry name" value="HAD superfamily/HAD-like"/>
    <property type="match status" value="1"/>
</dbReference>
<dbReference type="NCBIfam" id="TIGR01484">
    <property type="entry name" value="HAD-SF-IIB"/>
    <property type="match status" value="1"/>
</dbReference>